<feature type="non-terminal residue" evidence="2">
    <location>
        <position position="1"/>
    </location>
</feature>
<dbReference type="Proteomes" id="UP000789901">
    <property type="component" value="Unassembled WGS sequence"/>
</dbReference>
<accession>A0ABN7WYU1</accession>
<proteinExistence type="predicted"/>
<organism evidence="2 3">
    <name type="scientific">Gigaspora margarita</name>
    <dbReference type="NCBI Taxonomy" id="4874"/>
    <lineage>
        <taxon>Eukaryota</taxon>
        <taxon>Fungi</taxon>
        <taxon>Fungi incertae sedis</taxon>
        <taxon>Mucoromycota</taxon>
        <taxon>Glomeromycotina</taxon>
        <taxon>Glomeromycetes</taxon>
        <taxon>Diversisporales</taxon>
        <taxon>Gigasporaceae</taxon>
        <taxon>Gigaspora</taxon>
    </lineage>
</organism>
<protein>
    <submittedName>
        <fullName evidence="2">23139_t:CDS:1</fullName>
    </submittedName>
</protein>
<reference evidence="2 3" key="1">
    <citation type="submission" date="2021-06" db="EMBL/GenBank/DDBJ databases">
        <authorList>
            <person name="Kallberg Y."/>
            <person name="Tangrot J."/>
            <person name="Rosling A."/>
        </authorList>
    </citation>
    <scope>NUCLEOTIDE SEQUENCE [LARGE SCALE GENOMIC DNA]</scope>
    <source>
        <strain evidence="2 3">120-4 pot B 10/14</strain>
    </source>
</reference>
<evidence type="ECO:0000313" key="3">
    <source>
        <dbReference type="Proteomes" id="UP000789901"/>
    </source>
</evidence>
<evidence type="ECO:0000256" key="1">
    <source>
        <dbReference type="SAM" id="MobiDB-lite"/>
    </source>
</evidence>
<dbReference type="EMBL" id="CAJVQB010074418">
    <property type="protein sequence ID" value="CAG8844034.1"/>
    <property type="molecule type" value="Genomic_DNA"/>
</dbReference>
<keyword evidence="3" id="KW-1185">Reference proteome</keyword>
<feature type="compositionally biased region" description="Polar residues" evidence="1">
    <location>
        <begin position="8"/>
        <end position="17"/>
    </location>
</feature>
<comment type="caution">
    <text evidence="2">The sequence shown here is derived from an EMBL/GenBank/DDBJ whole genome shotgun (WGS) entry which is preliminary data.</text>
</comment>
<evidence type="ECO:0000313" key="2">
    <source>
        <dbReference type="EMBL" id="CAG8844034.1"/>
    </source>
</evidence>
<feature type="region of interest" description="Disordered" evidence="1">
    <location>
        <begin position="1"/>
        <end position="24"/>
    </location>
</feature>
<gene>
    <name evidence="2" type="ORF">GMARGA_LOCUS36869</name>
</gene>
<sequence length="55" mass="6465">RDQRDSVQRSADMNNANKNEKELAVIKNELKNRLLMARKVRKQMRGKQEQEPTLG</sequence>
<name>A0ABN7WYU1_GIGMA</name>